<accession>A0A2T0MC14</accession>
<dbReference type="EMBL" id="PVYX01000002">
    <property type="protein sequence ID" value="PRX55047.1"/>
    <property type="molecule type" value="Genomic_DNA"/>
</dbReference>
<reference evidence="2 3" key="1">
    <citation type="submission" date="2018-03" db="EMBL/GenBank/DDBJ databases">
        <title>Genomic Encyclopedia of Archaeal and Bacterial Type Strains, Phase II (KMG-II): from individual species to whole genera.</title>
        <authorList>
            <person name="Goeker M."/>
        </authorList>
    </citation>
    <scope>NUCLEOTIDE SEQUENCE [LARGE SCALE GENOMIC DNA]</scope>
    <source>
        <strain evidence="2 3">DSM 25027</strain>
    </source>
</reference>
<feature type="domain" description="N-acetyltransferase" evidence="1">
    <location>
        <begin position="3"/>
        <end position="141"/>
    </location>
</feature>
<evidence type="ECO:0000259" key="1">
    <source>
        <dbReference type="PROSITE" id="PS51186"/>
    </source>
</evidence>
<keyword evidence="2" id="KW-0808">Transferase</keyword>
<proteinExistence type="predicted"/>
<gene>
    <name evidence="2" type="ORF">CLV81_3453</name>
</gene>
<name>A0A2T0MC14_9FLAO</name>
<comment type="caution">
    <text evidence="2">The sequence shown here is derived from an EMBL/GenBank/DDBJ whole genome shotgun (WGS) entry which is preliminary data.</text>
</comment>
<keyword evidence="3" id="KW-1185">Reference proteome</keyword>
<dbReference type="Pfam" id="PF00583">
    <property type="entry name" value="Acetyltransf_1"/>
    <property type="match status" value="1"/>
</dbReference>
<dbReference type="SUPFAM" id="SSF55729">
    <property type="entry name" value="Acyl-CoA N-acyltransferases (Nat)"/>
    <property type="match status" value="1"/>
</dbReference>
<dbReference type="PANTHER" id="PTHR43233:SF1">
    <property type="entry name" value="FAMILY N-ACETYLTRANSFERASE, PUTATIVE (AFU_ORTHOLOGUE AFUA_6G03350)-RELATED"/>
    <property type="match status" value="1"/>
</dbReference>
<dbReference type="CDD" id="cd04301">
    <property type="entry name" value="NAT_SF"/>
    <property type="match status" value="1"/>
</dbReference>
<dbReference type="PANTHER" id="PTHR43233">
    <property type="entry name" value="FAMILY N-ACETYLTRANSFERASE, PUTATIVE (AFU_ORTHOLOGUE AFUA_6G03350)-RELATED"/>
    <property type="match status" value="1"/>
</dbReference>
<dbReference type="InterPro" id="IPR053144">
    <property type="entry name" value="Acetyltransferase_Butenolide"/>
</dbReference>
<dbReference type="OrthoDB" id="3216107at2"/>
<protein>
    <submittedName>
        <fullName evidence="2">Acetyltransferase (GNAT) family protein</fullName>
    </submittedName>
</protein>
<dbReference type="Proteomes" id="UP000237640">
    <property type="component" value="Unassembled WGS sequence"/>
</dbReference>
<evidence type="ECO:0000313" key="3">
    <source>
        <dbReference type="Proteomes" id="UP000237640"/>
    </source>
</evidence>
<sequence length="141" mass="16191">MIPEFYIETDKKKLDFAAIHHAIKSSYWGAYRTEEMTQSTIDNCLCFGVYLKETNVQIGFARVLTDEVVFAYIMDVIIFDGYRGMGVGKDLVSYILKYPTVKKVLTVALKTKDAHGMYRPFGFDRVGNSSMWMAKDHAKYD</sequence>
<dbReference type="PROSITE" id="PS51186">
    <property type="entry name" value="GNAT"/>
    <property type="match status" value="1"/>
</dbReference>
<organism evidence="2 3">
    <name type="scientific">Flagellimonas meridianipacifica</name>
    <dbReference type="NCBI Taxonomy" id="1080225"/>
    <lineage>
        <taxon>Bacteria</taxon>
        <taxon>Pseudomonadati</taxon>
        <taxon>Bacteroidota</taxon>
        <taxon>Flavobacteriia</taxon>
        <taxon>Flavobacteriales</taxon>
        <taxon>Flavobacteriaceae</taxon>
        <taxon>Flagellimonas</taxon>
    </lineage>
</organism>
<dbReference type="InterPro" id="IPR000182">
    <property type="entry name" value="GNAT_dom"/>
</dbReference>
<dbReference type="RefSeq" id="WP_158259150.1">
    <property type="nucleotide sequence ID" value="NZ_PVYX01000002.1"/>
</dbReference>
<dbReference type="Gene3D" id="3.40.630.30">
    <property type="match status" value="1"/>
</dbReference>
<dbReference type="GO" id="GO:0016747">
    <property type="term" value="F:acyltransferase activity, transferring groups other than amino-acyl groups"/>
    <property type="evidence" value="ECO:0007669"/>
    <property type="project" value="InterPro"/>
</dbReference>
<dbReference type="InterPro" id="IPR016181">
    <property type="entry name" value="Acyl_CoA_acyltransferase"/>
</dbReference>
<evidence type="ECO:0000313" key="2">
    <source>
        <dbReference type="EMBL" id="PRX55047.1"/>
    </source>
</evidence>
<dbReference type="AlphaFoldDB" id="A0A2T0MC14"/>